<feature type="transmembrane region" description="Helical" evidence="2">
    <location>
        <begin position="1230"/>
        <end position="1248"/>
    </location>
</feature>
<dbReference type="InterPro" id="IPR013783">
    <property type="entry name" value="Ig-like_fold"/>
</dbReference>
<dbReference type="EMBL" id="JAMQOM010000003">
    <property type="protein sequence ID" value="MDS0221608.1"/>
    <property type="molecule type" value="Genomic_DNA"/>
</dbReference>
<evidence type="ECO:0000256" key="1">
    <source>
        <dbReference type="SAM" id="MobiDB-lite"/>
    </source>
</evidence>
<dbReference type="Pfam" id="PF07705">
    <property type="entry name" value="CARDB"/>
    <property type="match status" value="4"/>
</dbReference>
<feature type="compositionally biased region" description="Acidic residues" evidence="1">
    <location>
        <begin position="918"/>
        <end position="927"/>
    </location>
</feature>
<evidence type="ECO:0000313" key="5">
    <source>
        <dbReference type="Proteomes" id="UP001253439"/>
    </source>
</evidence>
<dbReference type="Gene3D" id="2.60.40.10">
    <property type="entry name" value="Immunoglobulins"/>
    <property type="match status" value="6"/>
</dbReference>
<dbReference type="PANTHER" id="PTHR37947">
    <property type="entry name" value="BLL2462 PROTEIN"/>
    <property type="match status" value="1"/>
</dbReference>
<evidence type="ECO:0000256" key="2">
    <source>
        <dbReference type="SAM" id="Phobius"/>
    </source>
</evidence>
<dbReference type="RefSeq" id="WP_310896246.1">
    <property type="nucleotide sequence ID" value="NZ_JAMQOM010000003.1"/>
</dbReference>
<comment type="caution">
    <text evidence="4">The sequence shown here is derived from an EMBL/GenBank/DDBJ whole genome shotgun (WGS) entry which is preliminary data.</text>
</comment>
<evidence type="ECO:0000259" key="3">
    <source>
        <dbReference type="Pfam" id="PF07705"/>
    </source>
</evidence>
<feature type="domain" description="CARDB" evidence="3">
    <location>
        <begin position="816"/>
        <end position="891"/>
    </location>
</feature>
<proteinExistence type="predicted"/>
<dbReference type="AlphaFoldDB" id="A0AAE4EZF3"/>
<accession>A0AAE4EZF3</accession>
<organism evidence="4 5">
    <name type="scientific">Haloarcula terrestris</name>
    <dbReference type="NCBI Taxonomy" id="2950533"/>
    <lineage>
        <taxon>Archaea</taxon>
        <taxon>Methanobacteriati</taxon>
        <taxon>Methanobacteriota</taxon>
        <taxon>Stenosarchaea group</taxon>
        <taxon>Halobacteria</taxon>
        <taxon>Halobacteriales</taxon>
        <taxon>Haloarculaceae</taxon>
        <taxon>Haloarcula</taxon>
    </lineage>
</organism>
<feature type="region of interest" description="Disordered" evidence="1">
    <location>
        <begin position="899"/>
        <end position="944"/>
    </location>
</feature>
<feature type="domain" description="CARDB" evidence="3">
    <location>
        <begin position="726"/>
        <end position="804"/>
    </location>
</feature>
<name>A0AAE4EZF3_9EURY</name>
<protein>
    <submittedName>
        <fullName evidence="4">Cell surface glycoprotein</fullName>
    </submittedName>
</protein>
<reference evidence="4 5" key="1">
    <citation type="submission" date="2022-06" db="EMBL/GenBank/DDBJ databases">
        <title>Haloarcula sp. a new haloarchaeum isolate from saline soil.</title>
        <authorList>
            <person name="Strakova D."/>
            <person name="Galisteo C."/>
            <person name="Sanchez-Porro C."/>
            <person name="Ventosa A."/>
        </authorList>
    </citation>
    <scope>NUCLEOTIDE SEQUENCE [LARGE SCALE GENOMIC DNA]</scope>
    <source>
        <strain evidence="4 5">S1AR25-5A</strain>
    </source>
</reference>
<feature type="region of interest" description="Disordered" evidence="1">
    <location>
        <begin position="1196"/>
        <end position="1220"/>
    </location>
</feature>
<feature type="compositionally biased region" description="Gly residues" evidence="1">
    <location>
        <begin position="904"/>
        <end position="914"/>
    </location>
</feature>
<keyword evidence="2" id="KW-0812">Transmembrane</keyword>
<keyword evidence="5" id="KW-1185">Reference proteome</keyword>
<evidence type="ECO:0000313" key="4">
    <source>
        <dbReference type="EMBL" id="MDS0221608.1"/>
    </source>
</evidence>
<keyword evidence="2" id="KW-0472">Membrane</keyword>
<dbReference type="PANTHER" id="PTHR37947:SF1">
    <property type="entry name" value="BLL2462 PROTEIN"/>
    <property type="match status" value="1"/>
</dbReference>
<dbReference type="InterPro" id="IPR011635">
    <property type="entry name" value="CARDB"/>
</dbReference>
<gene>
    <name evidence="4" type="ORF">NDI54_09625</name>
</gene>
<feature type="domain" description="CARDB" evidence="3">
    <location>
        <begin position="542"/>
        <end position="614"/>
    </location>
</feature>
<sequence length="1252" mass="127631">MGKITGLWLTAMMVLAVVAVSTPMVGPGVAAASNHGTETVEGPDIQVADAGLIDTRADTGQNPTPQPQLWVTFENTGDAAGDVPITVAVGGREVTVIGTDEVTVEAGDTRNVTTTYVLETGDGGYIDDGEHEVTVNGEPAGTLVVGEPNITITDHSWNTTTVSEGGAVELTVTAENTGAVAGQRDIVTSVDGQSAGGVSFDLGPGESGTDTYVYTFEESGEYEFGTAEETQTITVEAQDGGGAGPPDVQVQDAGLIDTRVDTAQMQTPQPQLWVAFENTGGAAETVPITVAVGGRDVTVTDTDEVTVEAGATRNVTTTYVLETGDGGYIDDGEHEVTVNGESAGTLVVGQPTIQVTEAEWNTTTVAEGGAVELSVTAENTGIVSGQREIFVSVAGDSVSAVSFDLGPGESGTDTYVHTFEETGEFAFSVGGETETITVEQPASFEVSDRALSSRAVGEGDSIEVTATVTNTGDRAGTYEVPLTVSDEEVDTTEVELGPDESTTVSFTQSFNAVGNYAIGLDGERIGTVQVSEPATFETTTVEINRTAVATGEPIAVTATVRNEGDDEGTADVRLQEDGNTIDTQSVTLSGGESTTVTFVQSFSEAGTRDIAVDNQFGASVTVTEPATFDITNAQVGSETVTEGGAVEISATVTNTGDREGTYQAEFAVANSVVETQAVTLAGGESTEITYGHTFNASGNYAVAVAGERAGTVTVKEPATFDTGSIELNRTAARAGDALEVTATVVNNGDQEGESQVRLQANDEIVNTTNVTLSGGEQTEVTFVHVFESGGEYDMSVNGNAGGTVMVTQPATFEVESAQLSSASVDEGDSTDVTATIANVGTENGTYQAELLADGQVVKERTVGPIAGGQTETVTFSISFDDAGDRSLTVGNVTAGTLSVEAESSGGGGGGGGGFNSNDADESDETDDAGGGAAPPAISQSEISNGVTVRVTADAANSTVSQSLNRSGPSETAPAFTLAGLSLNVTNESNGFNTTMLGPHATSNDMAAVPEDGVRGYVTVTSGANASDISRATYTLRLNESSLPANGSMDAVRVYQYHNGTWNQLPSTVTTTNDSIRATSPRLSTIAVVSPMAVESTLTATATPSTAPTAVSVTDASLTADWVRAGFNTSARATVENPTDEAVEQTLTVTVDGSPVASRTVQLDAGEQTTVAMEFEAVEGSVAVNGVSAGDLRVGSVSNQATGENGADETGESGGGAQAAEDTVAASGPGFTVQLVAIVLALVAGVVRLRRRV</sequence>
<keyword evidence="2" id="KW-1133">Transmembrane helix</keyword>
<dbReference type="Proteomes" id="UP001253439">
    <property type="component" value="Unassembled WGS sequence"/>
</dbReference>
<feature type="domain" description="CARDB" evidence="3">
    <location>
        <begin position="450"/>
        <end position="518"/>
    </location>
</feature>